<dbReference type="GO" id="GO:0016787">
    <property type="term" value="F:hydrolase activity"/>
    <property type="evidence" value="ECO:0007669"/>
    <property type="project" value="UniProtKB-KW"/>
</dbReference>
<dbReference type="RefSeq" id="WP_011778377.1">
    <property type="nucleotide sequence ID" value="NC_008726.1"/>
</dbReference>
<dbReference type="AlphaFoldDB" id="A1T442"/>
<dbReference type="InterPro" id="IPR029021">
    <property type="entry name" value="Prot-tyrosine_phosphatase-like"/>
</dbReference>
<dbReference type="SUPFAM" id="SSF101478">
    <property type="entry name" value="ADP-ribosylglycohydrolase"/>
    <property type="match status" value="1"/>
</dbReference>
<dbReference type="PANTHER" id="PTHR16222:SF24">
    <property type="entry name" value="ADP-RIBOSYLHYDROLASE ARH3"/>
    <property type="match status" value="1"/>
</dbReference>
<feature type="binding site" evidence="3">
    <location>
        <position position="59"/>
    </location>
    <ligand>
        <name>Mg(2+)</name>
        <dbReference type="ChEBI" id="CHEBI:18420"/>
        <label>1</label>
    </ligand>
</feature>
<protein>
    <submittedName>
        <fullName evidence="4">ADP-ribosylation/Crystallin J1</fullName>
    </submittedName>
</protein>
<evidence type="ECO:0000256" key="1">
    <source>
        <dbReference type="ARBA" id="ARBA00010702"/>
    </source>
</evidence>
<dbReference type="PANTHER" id="PTHR16222">
    <property type="entry name" value="ADP-RIBOSYLGLYCOHYDROLASE"/>
    <property type="match status" value="1"/>
</dbReference>
<dbReference type="Gene3D" id="3.90.190.10">
    <property type="entry name" value="Protein tyrosine phosphatase superfamily"/>
    <property type="match status" value="1"/>
</dbReference>
<dbReference type="STRING" id="350058.Mvan_1105"/>
<dbReference type="InterPro" id="IPR005502">
    <property type="entry name" value="Ribosyl_crysJ1"/>
</dbReference>
<keyword evidence="2" id="KW-0378">Hydrolase</keyword>
<evidence type="ECO:0000313" key="4">
    <source>
        <dbReference type="EMBL" id="ABM11942.1"/>
    </source>
</evidence>
<dbReference type="eggNOG" id="COG1397">
    <property type="taxonomic scope" value="Bacteria"/>
</dbReference>
<keyword evidence="3" id="KW-0479">Metal-binding</keyword>
<dbReference type="InterPro" id="IPR050792">
    <property type="entry name" value="ADP-ribosylglycohydrolase"/>
</dbReference>
<comment type="similarity">
    <text evidence="1">Belongs to the ADP-ribosylglycohydrolase family.</text>
</comment>
<dbReference type="InterPro" id="IPR036705">
    <property type="entry name" value="Ribosyl_crysJ1_sf"/>
</dbReference>
<reference evidence="4" key="1">
    <citation type="submission" date="2006-12" db="EMBL/GenBank/DDBJ databases">
        <title>Complete sequence of Mycobacterium vanbaalenii PYR-1.</title>
        <authorList>
            <consortium name="US DOE Joint Genome Institute"/>
            <person name="Copeland A."/>
            <person name="Lucas S."/>
            <person name="Lapidus A."/>
            <person name="Barry K."/>
            <person name="Detter J.C."/>
            <person name="Glavina del Rio T."/>
            <person name="Hammon N."/>
            <person name="Israni S."/>
            <person name="Dalin E."/>
            <person name="Tice H."/>
            <person name="Pitluck S."/>
            <person name="Singan V."/>
            <person name="Schmutz J."/>
            <person name="Larimer F."/>
            <person name="Land M."/>
            <person name="Hauser L."/>
            <person name="Kyrpides N."/>
            <person name="Anderson I.J."/>
            <person name="Miller C."/>
            <person name="Richardson P."/>
        </authorList>
    </citation>
    <scope>NUCLEOTIDE SEQUENCE [LARGE SCALE GENOMIC DNA]</scope>
    <source>
        <strain evidence="4">PYR-1</strain>
    </source>
</reference>
<sequence length="484" mass="50964">MNTSRTTIQRDRAAGALVGLASGDAVGAGYEFDPPMAAGHPVAMIGGGPAPFQPGEWTDGTSMAIAIAEIAATGADLRHEDSLDYIAERWHWWSRTAKGIDTQTATVLSMAGSQGISAQMCRRAAQDLHERIGRSGGDRSLMRTAPVALSYLDDEDALVVAARLISELTHFHPEAGDACVLWCLAIRHAVLTGDLEVRIGLPHIPSGRRDTWAARVAEAEQAGAYHFALGNERAASALQAAWAAVVHTPTPTDDPVCRVFRADHLRLAIETAARARGHTNTVAAIAGGLVGAAYGASAVPWHWRLTLKGWPGLNTRGLVKLANLTVEGGDARTFAVGYRACRNVPRPVRHPDDDALWLGAAPSLHSLPAGIDAVVSLCPVEDGHIPAGVVHLHADIGCSNRELALLDSARAVEALRAQGRTVFAHGATATNRAPAVAVLYAARCRGRSIDAALDGVRAVMSDVDMEPALRRALHVLHPAGGGGR</sequence>
<dbReference type="SUPFAM" id="SSF52799">
    <property type="entry name" value="(Phosphotyrosine protein) phosphatases II"/>
    <property type="match status" value="1"/>
</dbReference>
<keyword evidence="3" id="KW-0460">Magnesium</keyword>
<dbReference type="GO" id="GO:0046872">
    <property type="term" value="F:metal ion binding"/>
    <property type="evidence" value="ECO:0007669"/>
    <property type="project" value="UniProtKB-KW"/>
</dbReference>
<proteinExistence type="inferred from homology"/>
<evidence type="ECO:0000256" key="2">
    <source>
        <dbReference type="ARBA" id="ARBA00022801"/>
    </source>
</evidence>
<evidence type="ECO:0000256" key="3">
    <source>
        <dbReference type="PIRSR" id="PIRSR605502-1"/>
    </source>
</evidence>
<dbReference type="HOGENOM" id="CLU_024566_4_1_11"/>
<dbReference type="Proteomes" id="UP000009159">
    <property type="component" value="Chromosome"/>
</dbReference>
<organism evidence="4 5">
    <name type="scientific">Mycolicibacterium vanbaalenii (strain DSM 7251 / JCM 13017 / BCRC 16820 / KCTC 9966 / NRRL B-24157 / PYR-1)</name>
    <name type="common">Mycobacterium vanbaalenii</name>
    <dbReference type="NCBI Taxonomy" id="350058"/>
    <lineage>
        <taxon>Bacteria</taxon>
        <taxon>Bacillati</taxon>
        <taxon>Actinomycetota</taxon>
        <taxon>Actinomycetes</taxon>
        <taxon>Mycobacteriales</taxon>
        <taxon>Mycobacteriaceae</taxon>
        <taxon>Mycolicibacterium</taxon>
    </lineage>
</organism>
<comment type="cofactor">
    <cofactor evidence="3">
        <name>Mg(2+)</name>
        <dbReference type="ChEBI" id="CHEBI:18420"/>
    </cofactor>
    <text evidence="3">Binds 2 magnesium ions per subunit.</text>
</comment>
<name>A1T442_MYCVP</name>
<evidence type="ECO:0000313" key="5">
    <source>
        <dbReference type="Proteomes" id="UP000009159"/>
    </source>
</evidence>
<dbReference type="KEGG" id="mva:Mvan_1105"/>
<gene>
    <name evidence="4" type="ordered locus">Mvan_1105</name>
</gene>
<keyword evidence="5" id="KW-1185">Reference proteome</keyword>
<dbReference type="Pfam" id="PF03747">
    <property type="entry name" value="ADP_ribosyl_GH"/>
    <property type="match status" value="1"/>
</dbReference>
<dbReference type="Gene3D" id="1.10.4080.10">
    <property type="entry name" value="ADP-ribosylation/Crystallin J1"/>
    <property type="match status" value="1"/>
</dbReference>
<feature type="binding site" evidence="3">
    <location>
        <position position="58"/>
    </location>
    <ligand>
        <name>Mg(2+)</name>
        <dbReference type="ChEBI" id="CHEBI:18420"/>
        <label>1</label>
    </ligand>
</feature>
<dbReference type="EMBL" id="CP000511">
    <property type="protein sequence ID" value="ABM11942.1"/>
    <property type="molecule type" value="Genomic_DNA"/>
</dbReference>
<feature type="binding site" evidence="3">
    <location>
        <position position="281"/>
    </location>
    <ligand>
        <name>Mg(2+)</name>
        <dbReference type="ChEBI" id="CHEBI:18420"/>
        <label>1</label>
    </ligand>
</feature>
<accession>A1T442</accession>